<keyword evidence="1" id="KW-0472">Membrane</keyword>
<accession>A0ABM3KN44</accession>
<keyword evidence="1" id="KW-1133">Transmembrane helix</keyword>
<protein>
    <submittedName>
        <fullName evidence="3">Uncharacterized protein LOC127148850 isoform X1</fullName>
    </submittedName>
</protein>
<evidence type="ECO:0000256" key="1">
    <source>
        <dbReference type="SAM" id="Phobius"/>
    </source>
</evidence>
<feature type="transmembrane region" description="Helical" evidence="1">
    <location>
        <begin position="129"/>
        <end position="151"/>
    </location>
</feature>
<dbReference type="GeneID" id="127148850"/>
<dbReference type="RefSeq" id="XP_050939184.1">
    <property type="nucleotide sequence ID" value="XM_051083227.1"/>
</dbReference>
<reference evidence="3" key="1">
    <citation type="submission" date="2025-08" db="UniProtKB">
        <authorList>
            <consortium name="RefSeq"/>
        </authorList>
    </citation>
    <scope>IDENTIFICATION</scope>
    <source>
        <tissue evidence="3">Stem</tissue>
    </source>
</reference>
<evidence type="ECO:0000313" key="3">
    <source>
        <dbReference type="RefSeq" id="XP_050939184.1"/>
    </source>
</evidence>
<name>A0ABM3KN44_CUCME</name>
<feature type="transmembrane region" description="Helical" evidence="1">
    <location>
        <begin position="87"/>
        <end position="108"/>
    </location>
</feature>
<keyword evidence="1" id="KW-0812">Transmembrane</keyword>
<evidence type="ECO:0000313" key="2">
    <source>
        <dbReference type="Proteomes" id="UP001652600"/>
    </source>
</evidence>
<organism evidence="2 3">
    <name type="scientific">Cucumis melo</name>
    <name type="common">Muskmelon</name>
    <dbReference type="NCBI Taxonomy" id="3656"/>
    <lineage>
        <taxon>Eukaryota</taxon>
        <taxon>Viridiplantae</taxon>
        <taxon>Streptophyta</taxon>
        <taxon>Embryophyta</taxon>
        <taxon>Tracheophyta</taxon>
        <taxon>Spermatophyta</taxon>
        <taxon>Magnoliopsida</taxon>
        <taxon>eudicotyledons</taxon>
        <taxon>Gunneridae</taxon>
        <taxon>Pentapetalae</taxon>
        <taxon>rosids</taxon>
        <taxon>fabids</taxon>
        <taxon>Cucurbitales</taxon>
        <taxon>Cucurbitaceae</taxon>
        <taxon>Benincaseae</taxon>
        <taxon>Cucumis</taxon>
    </lineage>
</organism>
<keyword evidence="2" id="KW-1185">Reference proteome</keyword>
<gene>
    <name evidence="3" type="primary">LOC127148850</name>
</gene>
<proteinExistence type="predicted"/>
<dbReference type="Proteomes" id="UP001652600">
    <property type="component" value="Chromosome 4"/>
</dbReference>
<sequence>MQRASDGDLDGLWIVNHGLPTTAHGLPTATHGLPMATHCSPTTPTLTPTHDSNCIFVELSYTIESEEEGSSGAEEFWLFFQVEEMCLPLHSVEMTFFSFVHALLLLFFSMQPDEIYRIGRSNIGGWSRYFGYFILPSLQCQWIKLSLFLYFSLCDGFGMSFFTKFDPLFNE</sequence>